<organism evidence="2 3">
    <name type="scientific">Aspergillus minisclerotigenes</name>
    <dbReference type="NCBI Taxonomy" id="656917"/>
    <lineage>
        <taxon>Eukaryota</taxon>
        <taxon>Fungi</taxon>
        <taxon>Dikarya</taxon>
        <taxon>Ascomycota</taxon>
        <taxon>Pezizomycotina</taxon>
        <taxon>Eurotiomycetes</taxon>
        <taxon>Eurotiomycetidae</taxon>
        <taxon>Eurotiales</taxon>
        <taxon>Aspergillaceae</taxon>
        <taxon>Aspergillus</taxon>
        <taxon>Aspergillus subgen. Circumdati</taxon>
    </lineage>
</organism>
<keyword evidence="3" id="KW-1185">Reference proteome</keyword>
<name>A0A5N6IK34_9EURO</name>
<feature type="compositionally biased region" description="Basic and acidic residues" evidence="1">
    <location>
        <begin position="26"/>
        <end position="39"/>
    </location>
</feature>
<sequence length="67" mass="7899">SQLYHQHQSEKKSESNTFQTSSTPTKSDRPKSRHQDKVKIITTPWTKGTRTSSPKQVVRRYQLSRRK</sequence>
<reference evidence="2 3" key="1">
    <citation type="submission" date="2019-04" db="EMBL/GenBank/DDBJ databases">
        <title>Fungal friends and foes A comparative genomics study of 23 Aspergillus species from section Flavi.</title>
        <authorList>
            <consortium name="DOE Joint Genome Institute"/>
            <person name="Kjaerbolling I."/>
            <person name="Vesth T.C."/>
            <person name="Frisvad J.C."/>
            <person name="Nybo J.L."/>
            <person name="Theobald S."/>
            <person name="Kildgaard S."/>
            <person name="Petersen T.I."/>
            <person name="Kuo A."/>
            <person name="Sato A."/>
            <person name="Lyhne E.K."/>
            <person name="Kogle M.E."/>
            <person name="Wiebenga A."/>
            <person name="Kun R.S."/>
            <person name="Lubbers R.J."/>
            <person name="Makela M.R."/>
            <person name="Barry K."/>
            <person name="Chovatia M."/>
            <person name="Clum A."/>
            <person name="Daum C."/>
            <person name="Haridas S."/>
            <person name="He G."/>
            <person name="LaButti K."/>
            <person name="Lipzen A."/>
            <person name="Mondo S."/>
            <person name="Pangilinan J."/>
            <person name="Riley R."/>
            <person name="Salamov A."/>
            <person name="Simmons B.A."/>
            <person name="Magnuson J.K."/>
            <person name="Henrissat B."/>
            <person name="Mortensen U.H."/>
            <person name="Larsen T.O."/>
            <person name="De vries R.P."/>
            <person name="Grigoriev I.V."/>
            <person name="Machida M."/>
            <person name="Baker S.E."/>
            <person name="Andersen M.R."/>
        </authorList>
    </citation>
    <scope>NUCLEOTIDE SEQUENCE [LARGE SCALE GENOMIC DNA]</scope>
    <source>
        <strain evidence="2 3">CBS 117635</strain>
    </source>
</reference>
<evidence type="ECO:0000313" key="3">
    <source>
        <dbReference type="Proteomes" id="UP000326289"/>
    </source>
</evidence>
<evidence type="ECO:0000256" key="1">
    <source>
        <dbReference type="SAM" id="MobiDB-lite"/>
    </source>
</evidence>
<protein>
    <submittedName>
        <fullName evidence="2">Uncharacterized protein</fullName>
    </submittedName>
</protein>
<proteinExistence type="predicted"/>
<dbReference type="Proteomes" id="UP000326289">
    <property type="component" value="Unassembled WGS sequence"/>
</dbReference>
<accession>A0A5N6IK34</accession>
<feature type="compositionally biased region" description="Polar residues" evidence="1">
    <location>
        <begin position="15"/>
        <end position="25"/>
    </location>
</feature>
<dbReference type="EMBL" id="ML732920">
    <property type="protein sequence ID" value="KAB8267052.1"/>
    <property type="molecule type" value="Genomic_DNA"/>
</dbReference>
<feature type="region of interest" description="Disordered" evidence="1">
    <location>
        <begin position="1"/>
        <end position="67"/>
    </location>
</feature>
<dbReference type="AlphaFoldDB" id="A0A5N6IK34"/>
<feature type="compositionally biased region" description="Polar residues" evidence="1">
    <location>
        <begin position="43"/>
        <end position="55"/>
    </location>
</feature>
<feature type="non-terminal residue" evidence="2">
    <location>
        <position position="1"/>
    </location>
</feature>
<evidence type="ECO:0000313" key="2">
    <source>
        <dbReference type="EMBL" id="KAB8267052.1"/>
    </source>
</evidence>
<gene>
    <name evidence="2" type="ORF">BDV30DRAFT_220882</name>
</gene>